<dbReference type="AlphaFoldDB" id="A0A0F2LTN4"/>
<feature type="compositionally biased region" description="Polar residues" evidence="1">
    <location>
        <begin position="74"/>
        <end position="84"/>
    </location>
</feature>
<evidence type="ECO:0000313" key="3">
    <source>
        <dbReference type="Proteomes" id="UP000033710"/>
    </source>
</evidence>
<feature type="compositionally biased region" description="Low complexity" evidence="1">
    <location>
        <begin position="1"/>
        <end position="11"/>
    </location>
</feature>
<reference evidence="2 3" key="1">
    <citation type="journal article" date="2014" name="BMC Genomics">
        <title>Comparative genomics of the major fungal agents of human and animal Sporotrichosis: Sporothrix schenckii and Sporothrix brasiliensis.</title>
        <authorList>
            <person name="Teixeira M.M."/>
            <person name="de Almeida L.G."/>
            <person name="Kubitschek-Barreira P."/>
            <person name="Alves F.L."/>
            <person name="Kioshima E.S."/>
            <person name="Abadio A.K."/>
            <person name="Fernandes L."/>
            <person name="Derengowski L.S."/>
            <person name="Ferreira K.S."/>
            <person name="Souza R.C."/>
            <person name="Ruiz J.C."/>
            <person name="de Andrade N.C."/>
            <person name="Paes H.C."/>
            <person name="Nicola A.M."/>
            <person name="Albuquerque P."/>
            <person name="Gerber A.L."/>
            <person name="Martins V.P."/>
            <person name="Peconick L.D."/>
            <person name="Neto A.V."/>
            <person name="Chaucanez C.B."/>
            <person name="Silva P.A."/>
            <person name="Cunha O.L."/>
            <person name="de Oliveira F.F."/>
            <person name="dos Santos T.C."/>
            <person name="Barros A.L."/>
            <person name="Soares M.A."/>
            <person name="de Oliveira L.M."/>
            <person name="Marini M.M."/>
            <person name="Villalobos-Duno H."/>
            <person name="Cunha M.M."/>
            <person name="de Hoog S."/>
            <person name="da Silveira J.F."/>
            <person name="Henrissat B."/>
            <person name="Nino-Vega G.A."/>
            <person name="Cisalpino P.S."/>
            <person name="Mora-Montes H.M."/>
            <person name="Almeida S.R."/>
            <person name="Stajich J.E."/>
            <person name="Lopes-Bezerra L.M."/>
            <person name="Vasconcelos A.T."/>
            <person name="Felipe M.S."/>
        </authorList>
    </citation>
    <scope>NUCLEOTIDE SEQUENCE [LARGE SCALE GENOMIC DNA]</scope>
    <source>
        <strain evidence="2 3">1099-18</strain>
    </source>
</reference>
<dbReference type="VEuPathDB" id="FungiDB:SPSK_05595"/>
<feature type="region of interest" description="Disordered" evidence="1">
    <location>
        <begin position="1"/>
        <end position="117"/>
    </location>
</feature>
<gene>
    <name evidence="2" type="ORF">SPSK_05595</name>
</gene>
<name>A0A0F2LTN4_SPOSC</name>
<proteinExistence type="predicted"/>
<organism evidence="2 3">
    <name type="scientific">Sporothrix schenckii 1099-18</name>
    <dbReference type="NCBI Taxonomy" id="1397361"/>
    <lineage>
        <taxon>Eukaryota</taxon>
        <taxon>Fungi</taxon>
        <taxon>Dikarya</taxon>
        <taxon>Ascomycota</taxon>
        <taxon>Pezizomycotina</taxon>
        <taxon>Sordariomycetes</taxon>
        <taxon>Sordariomycetidae</taxon>
        <taxon>Ophiostomatales</taxon>
        <taxon>Ophiostomataceae</taxon>
        <taxon>Sporothrix</taxon>
    </lineage>
</organism>
<feature type="compositionally biased region" description="Basic and acidic residues" evidence="1">
    <location>
        <begin position="27"/>
        <end position="37"/>
    </location>
</feature>
<sequence length="144" mass="16113">MRANAKNTVVKETTKKNGKDTNGQPLRCERDTREGQRRAGSSITMHASMVLILDERWQPSARTVKTPHTKQRPQARTTSQTTPRGPNRERACLNGDEELKSAPIEIDRGEMNDAVFDGEDARATVVVEGRDGDADNEDVARRRK</sequence>
<evidence type="ECO:0000313" key="2">
    <source>
        <dbReference type="EMBL" id="KJR80842.1"/>
    </source>
</evidence>
<accession>A0A0F2LTN4</accession>
<reference evidence="2 3" key="2">
    <citation type="journal article" date="2015" name="Eukaryot. Cell">
        <title>Asexual propagation of a virulent clone complex in a human and feline outbreak of sporotrichosis.</title>
        <authorList>
            <person name="Teixeira Mde M."/>
            <person name="Rodrigues A.M."/>
            <person name="Tsui C.K."/>
            <person name="de Almeida L.G."/>
            <person name="Van Diepeningen A.D."/>
            <person name="van den Ende B.G."/>
            <person name="Fernandes G.F."/>
            <person name="Kano R."/>
            <person name="Hamelin R.C."/>
            <person name="Lopes-Bezerra L.M."/>
            <person name="Vasconcelos A.T."/>
            <person name="de Hoog S."/>
            <person name="de Camargo Z.P."/>
            <person name="Felipe M.S."/>
        </authorList>
    </citation>
    <scope>NUCLEOTIDE SEQUENCE [LARGE SCALE GENOMIC DNA]</scope>
    <source>
        <strain evidence="2 3">1099-18</strain>
    </source>
</reference>
<dbReference type="RefSeq" id="XP_016583518.1">
    <property type="nucleotide sequence ID" value="XM_016732338.1"/>
</dbReference>
<feature type="compositionally biased region" description="Basic and acidic residues" evidence="1">
    <location>
        <begin position="86"/>
        <end position="111"/>
    </location>
</feature>
<protein>
    <submittedName>
        <fullName evidence="2">Uncharacterized protein</fullName>
    </submittedName>
</protein>
<evidence type="ECO:0000256" key="1">
    <source>
        <dbReference type="SAM" id="MobiDB-lite"/>
    </source>
</evidence>
<comment type="caution">
    <text evidence="2">The sequence shown here is derived from an EMBL/GenBank/DDBJ whole genome shotgun (WGS) entry which is preliminary data.</text>
</comment>
<dbReference type="GeneID" id="27667615"/>
<dbReference type="EMBL" id="AXCR01000012">
    <property type="protein sequence ID" value="KJR80842.1"/>
    <property type="molecule type" value="Genomic_DNA"/>
</dbReference>
<dbReference type="Proteomes" id="UP000033710">
    <property type="component" value="Unassembled WGS sequence"/>
</dbReference>
<dbReference type="KEGG" id="ssck:SPSK_05595"/>